<proteinExistence type="predicted"/>
<dbReference type="PANTHER" id="PTHR40260:SF2">
    <property type="entry name" value="BLR8190 PROTEIN"/>
    <property type="match status" value="1"/>
</dbReference>
<accession>A0A5N7MLW9</accession>
<evidence type="ECO:0000313" key="3">
    <source>
        <dbReference type="Proteomes" id="UP000403266"/>
    </source>
</evidence>
<dbReference type="OrthoDB" id="5343971at2"/>
<organism evidence="2 3">
    <name type="scientific">Microvirga tunisiensis</name>
    <dbReference type="NCBI Taxonomy" id="2108360"/>
    <lineage>
        <taxon>Bacteria</taxon>
        <taxon>Pseudomonadati</taxon>
        <taxon>Pseudomonadota</taxon>
        <taxon>Alphaproteobacteria</taxon>
        <taxon>Hyphomicrobiales</taxon>
        <taxon>Methylobacteriaceae</taxon>
        <taxon>Microvirga</taxon>
    </lineage>
</organism>
<sequence>MVLVTVMYPNEPGSSFDRDYYLQTHLPLVRRRWDPMGLEDLRPVRGVGTADGSPPPYQVMALLTFRSMQDFQDAGKAHGQEIFADIPNFTGVKPVVQINESLA</sequence>
<evidence type="ECO:0000313" key="2">
    <source>
        <dbReference type="EMBL" id="MPR27620.1"/>
    </source>
</evidence>
<protein>
    <submittedName>
        <fullName evidence="2">EthD family reductase</fullName>
    </submittedName>
</protein>
<dbReference type="InterPro" id="IPR009799">
    <property type="entry name" value="EthD_dom"/>
</dbReference>
<dbReference type="EMBL" id="VOSK01000098">
    <property type="protein sequence ID" value="MPR27620.1"/>
    <property type="molecule type" value="Genomic_DNA"/>
</dbReference>
<feature type="domain" description="EthD" evidence="1">
    <location>
        <begin position="18"/>
        <end position="90"/>
    </location>
</feature>
<dbReference type="Gene3D" id="3.30.70.100">
    <property type="match status" value="1"/>
</dbReference>
<dbReference type="RefSeq" id="WP_152713940.1">
    <property type="nucleotide sequence ID" value="NZ_VOSJ01000098.1"/>
</dbReference>
<dbReference type="Pfam" id="PF07110">
    <property type="entry name" value="EthD"/>
    <property type="match status" value="1"/>
</dbReference>
<keyword evidence="3" id="KW-1185">Reference proteome</keyword>
<reference evidence="2 3" key="1">
    <citation type="journal article" date="2019" name="Syst. Appl. Microbiol.">
        <title>Microvirga tunisiensis sp. nov., a root nodule symbiotic bacterium isolated from Lupinus micranthus and L. luteus grown in Northern Tunisia.</title>
        <authorList>
            <person name="Msaddak A."/>
            <person name="Rejili M."/>
            <person name="Duran D."/>
            <person name="Mars M."/>
            <person name="Palacios J.M."/>
            <person name="Ruiz-Argueso T."/>
            <person name="Rey L."/>
            <person name="Imperial J."/>
        </authorList>
    </citation>
    <scope>NUCLEOTIDE SEQUENCE [LARGE SCALE GENOMIC DNA]</scope>
    <source>
        <strain evidence="2 3">Lmie10</strain>
    </source>
</reference>
<gene>
    <name evidence="2" type="ORF">FS320_21190</name>
</gene>
<dbReference type="PANTHER" id="PTHR40260">
    <property type="entry name" value="BLR8190 PROTEIN"/>
    <property type="match status" value="1"/>
</dbReference>
<comment type="caution">
    <text evidence="2">The sequence shown here is derived from an EMBL/GenBank/DDBJ whole genome shotgun (WGS) entry which is preliminary data.</text>
</comment>
<dbReference type="InterPro" id="IPR011008">
    <property type="entry name" value="Dimeric_a/b-barrel"/>
</dbReference>
<dbReference type="GO" id="GO:0016491">
    <property type="term" value="F:oxidoreductase activity"/>
    <property type="evidence" value="ECO:0007669"/>
    <property type="project" value="InterPro"/>
</dbReference>
<evidence type="ECO:0000259" key="1">
    <source>
        <dbReference type="Pfam" id="PF07110"/>
    </source>
</evidence>
<dbReference type="NCBIfam" id="TIGR02118">
    <property type="entry name" value="EthD family reductase"/>
    <property type="match status" value="1"/>
</dbReference>
<dbReference type="Proteomes" id="UP000403266">
    <property type="component" value="Unassembled WGS sequence"/>
</dbReference>
<name>A0A5N7MLW9_9HYPH</name>
<dbReference type="AlphaFoldDB" id="A0A5N7MLW9"/>
<dbReference type="SUPFAM" id="SSF54909">
    <property type="entry name" value="Dimeric alpha+beta barrel"/>
    <property type="match status" value="1"/>
</dbReference>